<dbReference type="GO" id="GO:0043005">
    <property type="term" value="C:neuron projection"/>
    <property type="evidence" value="ECO:0007669"/>
    <property type="project" value="TreeGrafter"/>
</dbReference>
<evidence type="ECO:0000313" key="9">
    <source>
        <dbReference type="Proteomes" id="UP000694546"/>
    </source>
</evidence>
<dbReference type="GO" id="GO:0071787">
    <property type="term" value="P:endoplasmic reticulum tubular network formation"/>
    <property type="evidence" value="ECO:0007669"/>
    <property type="project" value="TreeGrafter"/>
</dbReference>
<keyword evidence="3 6" id="KW-0256">Endoplasmic reticulum</keyword>
<evidence type="ECO:0000256" key="6">
    <source>
        <dbReference type="RuleBase" id="RU210713"/>
    </source>
</evidence>
<dbReference type="Gene3D" id="1.20.5.2480">
    <property type="match status" value="1"/>
</dbReference>
<accession>A0A8C5CUK4</accession>
<evidence type="ECO:0000256" key="2">
    <source>
        <dbReference type="ARBA" id="ARBA00022692"/>
    </source>
</evidence>
<dbReference type="GO" id="GO:0030182">
    <property type="term" value="P:neuron differentiation"/>
    <property type="evidence" value="ECO:0007669"/>
    <property type="project" value="TreeGrafter"/>
</dbReference>
<evidence type="ECO:0000256" key="5">
    <source>
        <dbReference type="ARBA" id="ARBA00023136"/>
    </source>
</evidence>
<dbReference type="AlphaFoldDB" id="A0A8C5CUK4"/>
<feature type="transmembrane region" description="Helical" evidence="6">
    <location>
        <begin position="42"/>
        <end position="75"/>
    </location>
</feature>
<proteinExistence type="predicted"/>
<dbReference type="PANTHER" id="PTHR45799:SF6">
    <property type="entry name" value="RETICULON"/>
    <property type="match status" value="1"/>
</dbReference>
<sequence length="200" mass="22146">MADSTALSTSSSSSNSSSLKGFMSSALELIYWRETLKSAAGFGLSLLVLVSLATLSVISVVSYLTLALLCVTITFRVYKSVVQAVRKSDDGHPFKSLLERDVCVTPESSRWAADQVRDHLNHLLVHTRRLLLVEDLVDSLKLAGGMWLMTYIGAVFNGITVLILADIICFTSPLVYQKYKTQIDRRVELARSKLKETVDR</sequence>
<evidence type="ECO:0000256" key="1">
    <source>
        <dbReference type="ARBA" id="ARBA00004477"/>
    </source>
</evidence>
<name>A0A8C5CUK4_GADMO</name>
<dbReference type="InterPro" id="IPR046964">
    <property type="entry name" value="RTN1-4"/>
</dbReference>
<dbReference type="InterPro" id="IPR003388">
    <property type="entry name" value="Reticulon"/>
</dbReference>
<dbReference type="Pfam" id="PF02453">
    <property type="entry name" value="Reticulon"/>
    <property type="match status" value="1"/>
</dbReference>
<reference evidence="8" key="1">
    <citation type="submission" date="2025-08" db="UniProtKB">
        <authorList>
            <consortium name="Ensembl"/>
        </authorList>
    </citation>
    <scope>IDENTIFICATION</scope>
</reference>
<feature type="domain" description="Reticulon" evidence="7">
    <location>
        <begin position="26"/>
        <end position="200"/>
    </location>
</feature>
<keyword evidence="5 6" id="KW-0472">Membrane</keyword>
<dbReference type="GO" id="GO:0005789">
    <property type="term" value="C:endoplasmic reticulum membrane"/>
    <property type="evidence" value="ECO:0007669"/>
    <property type="project" value="UniProtKB-SubCell"/>
</dbReference>
<dbReference type="Ensembl" id="ENSGMOT00000037147.1">
    <property type="protein sequence ID" value="ENSGMOP00000067228.1"/>
    <property type="gene ID" value="ENSGMOG00000027958.1"/>
</dbReference>
<keyword evidence="4 6" id="KW-1133">Transmembrane helix</keyword>
<keyword evidence="9" id="KW-1185">Reference proteome</keyword>
<dbReference type="GO" id="GO:0007420">
    <property type="term" value="P:brain development"/>
    <property type="evidence" value="ECO:0007669"/>
    <property type="project" value="TreeGrafter"/>
</dbReference>
<comment type="subcellular location">
    <subcellularLocation>
        <location evidence="1 6">Endoplasmic reticulum membrane</location>
        <topology evidence="1 6">Multi-pass membrane protein</topology>
    </subcellularLocation>
</comment>
<dbReference type="GeneTree" id="ENSGT00940000157482"/>
<keyword evidence="2 6" id="KW-0812">Transmembrane</keyword>
<dbReference type="PANTHER" id="PTHR45799">
    <property type="entry name" value="RETICULON-LIKE PROTEIN"/>
    <property type="match status" value="1"/>
</dbReference>
<evidence type="ECO:0000313" key="8">
    <source>
        <dbReference type="Ensembl" id="ENSGMOP00000067228.1"/>
    </source>
</evidence>
<dbReference type="GO" id="GO:0014069">
    <property type="term" value="C:postsynaptic density"/>
    <property type="evidence" value="ECO:0007669"/>
    <property type="project" value="TreeGrafter"/>
</dbReference>
<dbReference type="PROSITE" id="PS50845">
    <property type="entry name" value="RETICULON"/>
    <property type="match status" value="1"/>
</dbReference>
<organism evidence="8 9">
    <name type="scientific">Gadus morhua</name>
    <name type="common">Atlantic cod</name>
    <dbReference type="NCBI Taxonomy" id="8049"/>
    <lineage>
        <taxon>Eukaryota</taxon>
        <taxon>Metazoa</taxon>
        <taxon>Chordata</taxon>
        <taxon>Craniata</taxon>
        <taxon>Vertebrata</taxon>
        <taxon>Euteleostomi</taxon>
        <taxon>Actinopterygii</taxon>
        <taxon>Neopterygii</taxon>
        <taxon>Teleostei</taxon>
        <taxon>Neoteleostei</taxon>
        <taxon>Acanthomorphata</taxon>
        <taxon>Zeiogadaria</taxon>
        <taxon>Gadariae</taxon>
        <taxon>Gadiformes</taxon>
        <taxon>Gadoidei</taxon>
        <taxon>Gadidae</taxon>
        <taxon>Gadus</taxon>
    </lineage>
</organism>
<dbReference type="OMA" id="AVMWMMT"/>
<evidence type="ECO:0000259" key="7">
    <source>
        <dbReference type="PROSITE" id="PS50845"/>
    </source>
</evidence>
<reference evidence="8" key="2">
    <citation type="submission" date="2025-09" db="UniProtKB">
        <authorList>
            <consortium name="Ensembl"/>
        </authorList>
    </citation>
    <scope>IDENTIFICATION</scope>
</reference>
<feature type="transmembrane region" description="Helical" evidence="6">
    <location>
        <begin position="148"/>
        <end position="176"/>
    </location>
</feature>
<protein>
    <recommendedName>
        <fullName evidence="6">Reticulon</fullName>
    </recommendedName>
</protein>
<evidence type="ECO:0000256" key="3">
    <source>
        <dbReference type="ARBA" id="ARBA00022824"/>
    </source>
</evidence>
<evidence type="ECO:0000256" key="4">
    <source>
        <dbReference type="ARBA" id="ARBA00022989"/>
    </source>
</evidence>
<dbReference type="Proteomes" id="UP000694546">
    <property type="component" value="Chromosome 3"/>
</dbReference>